<dbReference type="InterPro" id="IPR037883">
    <property type="entry name" value="Knr4/Smi1-like_sf"/>
</dbReference>
<proteinExistence type="predicted"/>
<evidence type="ECO:0000313" key="3">
    <source>
        <dbReference type="Proteomes" id="UP000194435"/>
    </source>
</evidence>
<name>A0A9X8XBG4_9BACI</name>
<organism evidence="2 3">
    <name type="scientific">Bacillus paranthracis</name>
    <dbReference type="NCBI Taxonomy" id="2026186"/>
    <lineage>
        <taxon>Bacteria</taxon>
        <taxon>Bacillati</taxon>
        <taxon>Bacillota</taxon>
        <taxon>Bacilli</taxon>
        <taxon>Bacillales</taxon>
        <taxon>Bacillaceae</taxon>
        <taxon>Bacillus</taxon>
        <taxon>Bacillus cereus group</taxon>
    </lineage>
</organism>
<comment type="caution">
    <text evidence="2">The sequence shown here is derived from an EMBL/GenBank/DDBJ whole genome shotgun (WGS) entry which is preliminary data.</text>
</comment>
<dbReference type="SMART" id="SM00860">
    <property type="entry name" value="SMI1_KNR4"/>
    <property type="match status" value="1"/>
</dbReference>
<dbReference type="EMBL" id="FWZC01000124">
    <property type="protein sequence ID" value="SME53138.1"/>
    <property type="molecule type" value="Genomic_DNA"/>
</dbReference>
<dbReference type="Proteomes" id="UP000194435">
    <property type="component" value="Unassembled WGS sequence"/>
</dbReference>
<dbReference type="InterPro" id="IPR018958">
    <property type="entry name" value="Knr4/Smi1-like_dom"/>
</dbReference>
<dbReference type="Pfam" id="PF09346">
    <property type="entry name" value="SMI1_KNR4"/>
    <property type="match status" value="1"/>
</dbReference>
<reference evidence="2 3" key="1">
    <citation type="submission" date="2017-04" db="EMBL/GenBank/DDBJ databases">
        <authorList>
            <person name="Criscuolo A."/>
        </authorList>
    </citation>
    <scope>NUCLEOTIDE SEQUENCE [LARGE SCALE GENOMIC DNA]</scope>
    <source>
        <strain evidence="2">16-00221</strain>
    </source>
</reference>
<dbReference type="Gene3D" id="3.40.1580.10">
    <property type="entry name" value="SMI1/KNR4-like"/>
    <property type="match status" value="1"/>
</dbReference>
<gene>
    <name evidence="2" type="ORF">BACERE00221_05489</name>
</gene>
<dbReference type="SUPFAM" id="SSF160631">
    <property type="entry name" value="SMI1/KNR4-like"/>
    <property type="match status" value="1"/>
</dbReference>
<accession>A0A9X8XBG4</accession>
<dbReference type="GeneID" id="69531354"/>
<feature type="domain" description="Knr4/Smi1-like" evidence="1">
    <location>
        <begin position="12"/>
        <end position="160"/>
    </location>
</feature>
<dbReference type="RefSeq" id="WP_061182940.1">
    <property type="nucleotide sequence ID" value="NZ_FWZC01000124.1"/>
</dbReference>
<protein>
    <submittedName>
        <fullName evidence="2">SMI1 / KNR4 family protein</fullName>
    </submittedName>
</protein>
<evidence type="ECO:0000313" key="2">
    <source>
        <dbReference type="EMBL" id="SME53138.1"/>
    </source>
</evidence>
<dbReference type="AlphaFoldDB" id="A0A9X8XBG4"/>
<evidence type="ECO:0000259" key="1">
    <source>
        <dbReference type="SMART" id="SM00860"/>
    </source>
</evidence>
<sequence length="163" mass="18824">MNKVEWRSPDKPLLRENVKNVEKELGIHFPLDYIECVMKNNGAHVSPEVFEVEGKRKVFGTLLTYDMDDDDENIIEVFNDYNGTLPSALVPFAFDPAGNLICFDYKNHKEDPIVVFWEHEGAWEKEILMESEGVTAEEAEEVARENVFFVANNFTELLNKLHD</sequence>